<dbReference type="OrthoDB" id="7933886at2"/>
<dbReference type="Pfam" id="PF13442">
    <property type="entry name" value="Cytochrome_CBB3"/>
    <property type="match status" value="1"/>
</dbReference>
<dbReference type="Proteomes" id="UP000054099">
    <property type="component" value="Unassembled WGS sequence"/>
</dbReference>
<dbReference type="GO" id="GO:0009055">
    <property type="term" value="F:electron transfer activity"/>
    <property type="evidence" value="ECO:0007669"/>
    <property type="project" value="InterPro"/>
</dbReference>
<evidence type="ECO:0000313" key="11">
    <source>
        <dbReference type="Proteomes" id="UP000054099"/>
    </source>
</evidence>
<dbReference type="InterPro" id="IPR054782">
    <property type="entry name" value="Cytochro_C551"/>
</dbReference>
<accession>A0A0V8J8F2</accession>
<keyword evidence="1" id="KW-0813">Transport</keyword>
<evidence type="ECO:0000256" key="3">
    <source>
        <dbReference type="ARBA" id="ARBA00022723"/>
    </source>
</evidence>
<evidence type="ECO:0000256" key="4">
    <source>
        <dbReference type="ARBA" id="ARBA00022982"/>
    </source>
</evidence>
<evidence type="ECO:0000256" key="7">
    <source>
        <dbReference type="PIRSR" id="PIRSR000025-2"/>
    </source>
</evidence>
<feature type="domain" description="Cytochrome c" evidence="9">
    <location>
        <begin position="33"/>
        <end position="106"/>
    </location>
</feature>
<keyword evidence="2 6" id="KW-0349">Heme</keyword>
<dbReference type="SUPFAM" id="SSF46626">
    <property type="entry name" value="Cytochrome c"/>
    <property type="match status" value="1"/>
</dbReference>
<keyword evidence="4" id="KW-0249">Electron transport</keyword>
<feature type="chain" id="PRO_5039245183" evidence="8">
    <location>
        <begin position="24"/>
        <end position="107"/>
    </location>
</feature>
<dbReference type="NCBIfam" id="NF045774">
    <property type="entry name" value="cytochro_C551"/>
    <property type="match status" value="1"/>
</dbReference>
<comment type="PTM">
    <text evidence="6">Binds 1 heme c group covalently per subunit.</text>
</comment>
<dbReference type="InterPro" id="IPR036909">
    <property type="entry name" value="Cyt_c-like_dom_sf"/>
</dbReference>
<reference evidence="10 11" key="1">
    <citation type="journal article" date="2014" name="Antonie Van Leeuwenhoek">
        <title>Fictibacillus enclensis sp. nov., isolated from marine sediment.</title>
        <authorList>
            <person name="Dastager S.G."/>
            <person name="Mawlankar R."/>
            <person name="Srinivasan K."/>
            <person name="Tang S.K."/>
            <person name="Lee J.C."/>
            <person name="Ramana V.V."/>
            <person name="Shouche Y.S."/>
        </authorList>
    </citation>
    <scope>NUCLEOTIDE SEQUENCE [LARGE SCALE GENOMIC DNA]</scope>
    <source>
        <strain evidence="10 11">NIO-1003</strain>
    </source>
</reference>
<keyword evidence="5 7" id="KW-0408">Iron</keyword>
<keyword evidence="8" id="KW-0732">Signal</keyword>
<feature type="binding site" description="covalent" evidence="6">
    <location>
        <position position="49"/>
    </location>
    <ligand>
        <name>heme c</name>
        <dbReference type="ChEBI" id="CHEBI:61717"/>
    </ligand>
</feature>
<protein>
    <submittedName>
        <fullName evidence="10">Cytochrome C551</fullName>
    </submittedName>
</protein>
<evidence type="ECO:0000256" key="2">
    <source>
        <dbReference type="ARBA" id="ARBA00022617"/>
    </source>
</evidence>
<dbReference type="PROSITE" id="PS51007">
    <property type="entry name" value="CYTC"/>
    <property type="match status" value="1"/>
</dbReference>
<dbReference type="GO" id="GO:0020037">
    <property type="term" value="F:heme binding"/>
    <property type="evidence" value="ECO:0007669"/>
    <property type="project" value="InterPro"/>
</dbReference>
<evidence type="ECO:0000256" key="5">
    <source>
        <dbReference type="ARBA" id="ARBA00023004"/>
    </source>
</evidence>
<sequence>MKKKLAMFSLAMLLLAACSSNNAGEKKKYHEGQNMEAAESVYKQNCASCHGNNLEGGTGPSLEKIGSKYSEKEIMSVILRGRNGMPAGILTGGDARLVAEWLKKEHK</sequence>
<dbReference type="GO" id="GO:0005506">
    <property type="term" value="F:iron ion binding"/>
    <property type="evidence" value="ECO:0007669"/>
    <property type="project" value="InterPro"/>
</dbReference>
<evidence type="ECO:0000256" key="1">
    <source>
        <dbReference type="ARBA" id="ARBA00022448"/>
    </source>
</evidence>
<dbReference type="PANTHER" id="PTHR37823">
    <property type="entry name" value="CYTOCHROME C-553-LIKE"/>
    <property type="match status" value="1"/>
</dbReference>
<proteinExistence type="predicted"/>
<dbReference type="PROSITE" id="PS51257">
    <property type="entry name" value="PROKAR_LIPOPROTEIN"/>
    <property type="match status" value="1"/>
</dbReference>
<evidence type="ECO:0000256" key="6">
    <source>
        <dbReference type="PIRSR" id="PIRSR000025-1"/>
    </source>
</evidence>
<dbReference type="AlphaFoldDB" id="A0A0V8J8F2"/>
<dbReference type="RefSeq" id="WP_061971945.1">
    <property type="nucleotide sequence ID" value="NZ_FMAV01000002.1"/>
</dbReference>
<dbReference type="Gene3D" id="1.10.760.10">
    <property type="entry name" value="Cytochrome c-like domain"/>
    <property type="match status" value="1"/>
</dbReference>
<dbReference type="InterPro" id="IPR009056">
    <property type="entry name" value="Cyt_c-like_dom"/>
</dbReference>
<dbReference type="PANTHER" id="PTHR37823:SF4">
    <property type="entry name" value="MENAQUINOL-CYTOCHROME C REDUCTASE CYTOCHROME B_C SUBUNIT"/>
    <property type="match status" value="1"/>
</dbReference>
<keyword evidence="11" id="KW-1185">Reference proteome</keyword>
<dbReference type="PIRSF" id="PIRSF000025">
    <property type="entry name" value="Cytc_Bsub_c550"/>
    <property type="match status" value="1"/>
</dbReference>
<evidence type="ECO:0000256" key="8">
    <source>
        <dbReference type="SAM" id="SignalP"/>
    </source>
</evidence>
<evidence type="ECO:0000313" key="10">
    <source>
        <dbReference type="EMBL" id="KSU83148.1"/>
    </source>
</evidence>
<organism evidence="10 11">
    <name type="scientific">Fictibacillus enclensis</name>
    <dbReference type="NCBI Taxonomy" id="1017270"/>
    <lineage>
        <taxon>Bacteria</taxon>
        <taxon>Bacillati</taxon>
        <taxon>Bacillota</taxon>
        <taxon>Bacilli</taxon>
        <taxon>Bacillales</taxon>
        <taxon>Fictibacillaceae</taxon>
        <taxon>Fictibacillus</taxon>
    </lineage>
</organism>
<evidence type="ECO:0000259" key="9">
    <source>
        <dbReference type="PROSITE" id="PS51007"/>
    </source>
</evidence>
<name>A0A0V8J8F2_9BACL</name>
<feature type="binding site" description="covalent" evidence="6">
    <location>
        <position position="46"/>
    </location>
    <ligand>
        <name>heme c</name>
        <dbReference type="ChEBI" id="CHEBI:61717"/>
    </ligand>
</feature>
<gene>
    <name evidence="10" type="ORF">AS030_11215</name>
</gene>
<dbReference type="InterPro" id="IPR012218">
    <property type="entry name" value="Cyt_c_BACSU-c550-type"/>
</dbReference>
<feature type="signal peptide" evidence="8">
    <location>
        <begin position="1"/>
        <end position="23"/>
    </location>
</feature>
<feature type="binding site" description="axial binding residue" evidence="7">
    <location>
        <position position="85"/>
    </location>
    <ligand>
        <name>heme c</name>
        <dbReference type="ChEBI" id="CHEBI:61717"/>
    </ligand>
    <ligandPart>
        <name>Fe</name>
        <dbReference type="ChEBI" id="CHEBI:18248"/>
    </ligandPart>
</feature>
<keyword evidence="3 7" id="KW-0479">Metal-binding</keyword>
<dbReference type="EMBL" id="LNQN01000002">
    <property type="protein sequence ID" value="KSU83148.1"/>
    <property type="molecule type" value="Genomic_DNA"/>
</dbReference>
<feature type="binding site" description="axial binding residue" evidence="7">
    <location>
        <position position="50"/>
    </location>
    <ligand>
        <name>heme c</name>
        <dbReference type="ChEBI" id="CHEBI:61717"/>
    </ligand>
    <ligandPart>
        <name>Fe</name>
        <dbReference type="ChEBI" id="CHEBI:18248"/>
    </ligandPart>
</feature>
<dbReference type="GO" id="GO:0016020">
    <property type="term" value="C:membrane"/>
    <property type="evidence" value="ECO:0007669"/>
    <property type="project" value="InterPro"/>
</dbReference>
<comment type="caution">
    <text evidence="10">The sequence shown here is derived from an EMBL/GenBank/DDBJ whole genome shotgun (WGS) entry which is preliminary data.</text>
</comment>
<dbReference type="InterPro" id="IPR051811">
    <property type="entry name" value="Cytochrome_c550/c551-like"/>
</dbReference>